<name>A0AAW9AC15_9BACL</name>
<reference evidence="1 2" key="1">
    <citation type="submission" date="2023-06" db="EMBL/GenBank/DDBJ databases">
        <title>Sporosarcina sp. nov., isolated from Korean traditional fermented seafood 'Jeotgal'.</title>
        <authorList>
            <person name="Yang A.I."/>
            <person name="Shin N.-R."/>
        </authorList>
    </citation>
    <scope>NUCLEOTIDE SEQUENCE [LARGE SCALE GENOMIC DNA]</scope>
    <source>
        <strain evidence="1 2">KCTC43456</strain>
    </source>
</reference>
<evidence type="ECO:0000313" key="2">
    <source>
        <dbReference type="Proteomes" id="UP001271648"/>
    </source>
</evidence>
<sequence>MKKDEFLNMETAKANIDLNKIMNKDNKIFNKKGANSTTEANIAIQEDFYSENSHEEVMPTYIINGTQATFIDKDN</sequence>
<dbReference type="RefSeq" id="WP_283732065.1">
    <property type="nucleotide sequence ID" value="NZ_CP125968.1"/>
</dbReference>
<dbReference type="AlphaFoldDB" id="A0AAW9AC15"/>
<protein>
    <submittedName>
        <fullName evidence="1">Uncharacterized protein</fullName>
    </submittedName>
</protein>
<keyword evidence="2" id="KW-1185">Reference proteome</keyword>
<evidence type="ECO:0000313" key="1">
    <source>
        <dbReference type="EMBL" id="MDW0117193.1"/>
    </source>
</evidence>
<dbReference type="Proteomes" id="UP001271648">
    <property type="component" value="Unassembled WGS sequence"/>
</dbReference>
<comment type="caution">
    <text evidence="1">The sequence shown here is derived from an EMBL/GenBank/DDBJ whole genome shotgun (WGS) entry which is preliminary data.</text>
</comment>
<accession>A0AAW9AC15</accession>
<gene>
    <name evidence="1" type="ORF">QTL97_09610</name>
</gene>
<organism evidence="1 2">
    <name type="scientific">Sporosarcina thermotolerans</name>
    <dbReference type="NCBI Taxonomy" id="633404"/>
    <lineage>
        <taxon>Bacteria</taxon>
        <taxon>Bacillati</taxon>
        <taxon>Bacillota</taxon>
        <taxon>Bacilli</taxon>
        <taxon>Bacillales</taxon>
        <taxon>Caryophanaceae</taxon>
        <taxon>Sporosarcina</taxon>
    </lineage>
</organism>
<proteinExistence type="predicted"/>
<dbReference type="EMBL" id="JAUBDJ010000005">
    <property type="protein sequence ID" value="MDW0117193.1"/>
    <property type="molecule type" value="Genomic_DNA"/>
</dbReference>